<evidence type="ECO:0000313" key="2">
    <source>
        <dbReference type="EMBL" id="GLC32334.1"/>
    </source>
</evidence>
<organism evidence="2 3">
    <name type="scientific">Clostridium omnivorum</name>
    <dbReference type="NCBI Taxonomy" id="1604902"/>
    <lineage>
        <taxon>Bacteria</taxon>
        <taxon>Bacillati</taxon>
        <taxon>Bacillota</taxon>
        <taxon>Clostridia</taxon>
        <taxon>Eubacteriales</taxon>
        <taxon>Clostridiaceae</taxon>
        <taxon>Clostridium</taxon>
    </lineage>
</organism>
<dbReference type="Pfam" id="PF26154">
    <property type="entry name" value="DUF8042"/>
    <property type="match status" value="1"/>
</dbReference>
<evidence type="ECO:0000259" key="1">
    <source>
        <dbReference type="Pfam" id="PF26154"/>
    </source>
</evidence>
<comment type="caution">
    <text evidence="2">The sequence shown here is derived from an EMBL/GenBank/DDBJ whole genome shotgun (WGS) entry which is preliminary data.</text>
</comment>
<evidence type="ECO:0000313" key="3">
    <source>
        <dbReference type="Proteomes" id="UP001208567"/>
    </source>
</evidence>
<accession>A0ABQ5NB72</accession>
<dbReference type="RefSeq" id="WP_264851636.1">
    <property type="nucleotide sequence ID" value="NZ_BRXR01000001.1"/>
</dbReference>
<sequence length="112" mass="13028">MDKEKQEALVTASEYIVNLKLGLKKTAEFFQNYDETKGSALLYKVIDGLYWIMDVLVYTKIVSDEEVVEINDNFKKVVNAFENEDYVLIGDLLFYEVMPIMDNIEIKINKCI</sequence>
<dbReference type="Proteomes" id="UP001208567">
    <property type="component" value="Unassembled WGS sequence"/>
</dbReference>
<keyword evidence="3" id="KW-1185">Reference proteome</keyword>
<protein>
    <recommendedName>
        <fullName evidence="1">DUF8042 domain-containing protein</fullName>
    </recommendedName>
</protein>
<dbReference type="InterPro" id="IPR058355">
    <property type="entry name" value="DUF8042"/>
</dbReference>
<feature type="domain" description="DUF8042" evidence="1">
    <location>
        <begin position="4"/>
        <end position="111"/>
    </location>
</feature>
<proteinExistence type="predicted"/>
<name>A0ABQ5NB72_9CLOT</name>
<gene>
    <name evidence="2" type="ORF">bsdE14_37440</name>
</gene>
<reference evidence="2 3" key="1">
    <citation type="journal article" date="2024" name="Int. J. Syst. Evol. Microbiol.">
        <title>Clostridium omnivorum sp. nov., isolated from anoxic soil under the treatment of reductive soil disinfestation.</title>
        <authorList>
            <person name="Ueki A."/>
            <person name="Tonouchi A."/>
            <person name="Kaku N."/>
            <person name="Honma S."/>
            <person name="Ueki K."/>
        </authorList>
    </citation>
    <scope>NUCLEOTIDE SEQUENCE [LARGE SCALE GENOMIC DNA]</scope>
    <source>
        <strain evidence="2 3">E14</strain>
    </source>
</reference>
<dbReference type="EMBL" id="BRXR01000001">
    <property type="protein sequence ID" value="GLC32334.1"/>
    <property type="molecule type" value="Genomic_DNA"/>
</dbReference>